<proteinExistence type="predicted"/>
<dbReference type="AlphaFoldDB" id="A0A6N2KSN5"/>
<gene>
    <name evidence="1" type="ORF">SVIM_LOCUS134356</name>
</gene>
<dbReference type="EMBL" id="CAADRP010000746">
    <property type="protein sequence ID" value="VFU31615.1"/>
    <property type="molecule type" value="Genomic_DNA"/>
</dbReference>
<sequence>MIALVNTCMMKCYKQSSLILQKRRDVAQHCIFTRVSKGITTLTAGTLEFQDIIPMPCFKQF</sequence>
<organism evidence="1">
    <name type="scientific">Salix viminalis</name>
    <name type="common">Common osier</name>
    <name type="synonym">Basket willow</name>
    <dbReference type="NCBI Taxonomy" id="40686"/>
    <lineage>
        <taxon>Eukaryota</taxon>
        <taxon>Viridiplantae</taxon>
        <taxon>Streptophyta</taxon>
        <taxon>Embryophyta</taxon>
        <taxon>Tracheophyta</taxon>
        <taxon>Spermatophyta</taxon>
        <taxon>Magnoliopsida</taxon>
        <taxon>eudicotyledons</taxon>
        <taxon>Gunneridae</taxon>
        <taxon>Pentapetalae</taxon>
        <taxon>rosids</taxon>
        <taxon>fabids</taxon>
        <taxon>Malpighiales</taxon>
        <taxon>Salicaceae</taxon>
        <taxon>Saliceae</taxon>
        <taxon>Salix</taxon>
    </lineage>
</organism>
<accession>A0A6N2KSN5</accession>
<evidence type="ECO:0000313" key="1">
    <source>
        <dbReference type="EMBL" id="VFU31615.1"/>
    </source>
</evidence>
<reference evidence="1" key="1">
    <citation type="submission" date="2019-03" db="EMBL/GenBank/DDBJ databases">
        <authorList>
            <person name="Mank J."/>
            <person name="Almeida P."/>
        </authorList>
    </citation>
    <scope>NUCLEOTIDE SEQUENCE</scope>
    <source>
        <strain evidence="1">78183</strain>
    </source>
</reference>
<name>A0A6N2KSN5_SALVM</name>
<protein>
    <submittedName>
        <fullName evidence="1">Uncharacterized protein</fullName>
    </submittedName>
</protein>